<keyword evidence="2 4" id="KW-0808">Transferase</keyword>
<proteinExistence type="inferred from homology"/>
<organism evidence="5 6">
    <name type="scientific">Deinococcus piscis</name>
    <dbReference type="NCBI Taxonomy" id="394230"/>
    <lineage>
        <taxon>Bacteria</taxon>
        <taxon>Thermotogati</taxon>
        <taxon>Deinococcota</taxon>
        <taxon>Deinococci</taxon>
        <taxon>Deinococcales</taxon>
        <taxon>Deinococcaceae</taxon>
        <taxon>Deinococcus</taxon>
    </lineage>
</organism>
<gene>
    <name evidence="5" type="ORF">GCM10017783_07260</name>
</gene>
<reference evidence="6" key="1">
    <citation type="journal article" date="2019" name="Int. J. Syst. Evol. Microbiol.">
        <title>The Global Catalogue of Microorganisms (GCM) 10K type strain sequencing project: providing services to taxonomists for standard genome sequencing and annotation.</title>
        <authorList>
            <consortium name="The Broad Institute Genomics Platform"/>
            <consortium name="The Broad Institute Genome Sequencing Center for Infectious Disease"/>
            <person name="Wu L."/>
            <person name="Ma J."/>
        </authorList>
    </citation>
    <scope>NUCLEOTIDE SEQUENCE [LARGE SCALE GENOMIC DNA]</scope>
    <source>
        <strain evidence="6">CGMCC 1.18439</strain>
    </source>
</reference>
<comment type="catalytic activity">
    <reaction evidence="4">
        <text>a 2-deoxystreptamine antibiotic + acetyl-CoA = an N(3)-acetyl-2-deoxystreptamine antibiotic + CoA + H(+)</text>
        <dbReference type="Rhea" id="RHEA:12665"/>
        <dbReference type="ChEBI" id="CHEBI:15378"/>
        <dbReference type="ChEBI" id="CHEBI:57287"/>
        <dbReference type="ChEBI" id="CHEBI:57288"/>
        <dbReference type="ChEBI" id="CHEBI:57921"/>
        <dbReference type="ChEBI" id="CHEBI:77452"/>
        <dbReference type="EC" id="2.3.1.81"/>
    </reaction>
</comment>
<dbReference type="Proteomes" id="UP000632154">
    <property type="component" value="Unassembled WGS sequence"/>
</dbReference>
<evidence type="ECO:0000313" key="6">
    <source>
        <dbReference type="Proteomes" id="UP000632154"/>
    </source>
</evidence>
<evidence type="ECO:0000256" key="1">
    <source>
        <dbReference type="ARBA" id="ARBA00006383"/>
    </source>
</evidence>
<dbReference type="PANTHER" id="PTHR11104">
    <property type="entry name" value="AMINOGLYCOSIDE N3-ACETYLTRANSFERASE"/>
    <property type="match status" value="1"/>
</dbReference>
<sequence length="273" mass="29804">MESVFNLMNKSAVAAAELDAGLAKLGLDGTQHVLAHASLRSFGRLEGGARTLVDVLAARTATLAAPAFTYATMLYRPTDPVHARFTRDRRVSRELGRLPQEMVERAAAQRSFHPTLSFVALGEQAEYVTRRQSLGQPYGPVGALYELGGYSLMVGTDWDSNTAIHYGEYLAGVPYLSRWAELNGAVAEMAFPNCSADFGNLAPYVHDLASVVRVGQSTLQLYPLRDLVDRAVTLLQADPKALLCRSRSCRCQQVGALIDREGLRPRAHQAELN</sequence>
<comment type="caution">
    <text evidence="5">The sequence shown here is derived from an EMBL/GenBank/DDBJ whole genome shotgun (WGS) entry which is preliminary data.</text>
</comment>
<name>A0ABQ3K2H9_9DEIO</name>
<keyword evidence="4" id="KW-0046">Antibiotic resistance</keyword>
<comment type="similarity">
    <text evidence="1 4">Belongs to the antibiotic N-acetyltransferase family.</text>
</comment>
<keyword evidence="3 4" id="KW-0012">Acyltransferase</keyword>
<accession>A0ABQ3K2H9</accession>
<dbReference type="EC" id="2.3.1.-" evidence="4"/>
<dbReference type="InterPro" id="IPR003679">
    <property type="entry name" value="Amioglycoside_AcTrfase"/>
</dbReference>
<keyword evidence="6" id="KW-1185">Reference proteome</keyword>
<dbReference type="InterPro" id="IPR028345">
    <property type="entry name" value="Antibiotic_NAT-like"/>
</dbReference>
<dbReference type="SUPFAM" id="SSF110710">
    <property type="entry name" value="TTHA0583/YokD-like"/>
    <property type="match status" value="1"/>
</dbReference>
<dbReference type="Pfam" id="PF02522">
    <property type="entry name" value="Antibiotic_NAT"/>
    <property type="match status" value="1"/>
</dbReference>
<dbReference type="EMBL" id="BNAL01000006">
    <property type="protein sequence ID" value="GHF97916.1"/>
    <property type="molecule type" value="Genomic_DNA"/>
</dbReference>
<evidence type="ECO:0000256" key="2">
    <source>
        <dbReference type="ARBA" id="ARBA00022679"/>
    </source>
</evidence>
<evidence type="ECO:0000313" key="5">
    <source>
        <dbReference type="EMBL" id="GHF97916.1"/>
    </source>
</evidence>
<evidence type="ECO:0000256" key="3">
    <source>
        <dbReference type="ARBA" id="ARBA00023315"/>
    </source>
</evidence>
<protein>
    <recommendedName>
        <fullName evidence="4">Aminoglycoside N(3)-acetyltransferase</fullName>
        <ecNumber evidence="4">2.3.1.-</ecNumber>
    </recommendedName>
</protein>
<dbReference type="PANTHER" id="PTHR11104:SF0">
    <property type="entry name" value="SPBETA PROPHAGE-DERIVED AMINOGLYCOSIDE N(3')-ACETYLTRANSFERASE-LIKE PROTEIN YOKD"/>
    <property type="match status" value="1"/>
</dbReference>
<evidence type="ECO:0000256" key="4">
    <source>
        <dbReference type="RuleBase" id="RU365031"/>
    </source>
</evidence>